<keyword evidence="6" id="KW-0808">Transferase</keyword>
<dbReference type="EMBL" id="CP024443">
    <property type="protein sequence ID" value="ATR77869.1"/>
    <property type="molecule type" value="Genomic_DNA"/>
</dbReference>
<dbReference type="GO" id="GO:0005886">
    <property type="term" value="C:plasma membrane"/>
    <property type="evidence" value="ECO:0007669"/>
    <property type="project" value="UniProtKB-SubCell"/>
</dbReference>
<dbReference type="SUPFAM" id="SSF47384">
    <property type="entry name" value="Homodimeric domain of signal transducing histidine kinase"/>
    <property type="match status" value="1"/>
</dbReference>
<dbReference type="STRING" id="34062.AXE82_06910"/>
<dbReference type="SUPFAM" id="SSF158472">
    <property type="entry name" value="HAMP domain-like"/>
    <property type="match status" value="1"/>
</dbReference>
<dbReference type="PANTHER" id="PTHR44936:SF10">
    <property type="entry name" value="SENSOR PROTEIN RSTB"/>
    <property type="match status" value="1"/>
</dbReference>
<evidence type="ECO:0000256" key="10">
    <source>
        <dbReference type="SAM" id="MobiDB-lite"/>
    </source>
</evidence>
<protein>
    <recommendedName>
        <fullName evidence="3">histidine kinase</fullName>
        <ecNumber evidence="3">2.7.13.3</ecNumber>
    </recommendedName>
</protein>
<dbReference type="SMART" id="SM00388">
    <property type="entry name" value="HisKA"/>
    <property type="match status" value="1"/>
</dbReference>
<gene>
    <name evidence="14" type="ORF">NP7_00350</name>
</gene>
<evidence type="ECO:0000256" key="11">
    <source>
        <dbReference type="SAM" id="Phobius"/>
    </source>
</evidence>
<evidence type="ECO:0000256" key="6">
    <source>
        <dbReference type="ARBA" id="ARBA00022679"/>
    </source>
</evidence>
<accession>A0A2D2LS62</accession>
<dbReference type="Gene3D" id="1.10.8.500">
    <property type="entry name" value="HAMP domain in histidine kinase"/>
    <property type="match status" value="1"/>
</dbReference>
<dbReference type="InterPro" id="IPR036890">
    <property type="entry name" value="HATPase_C_sf"/>
</dbReference>
<dbReference type="PROSITE" id="PS50885">
    <property type="entry name" value="HAMP"/>
    <property type="match status" value="1"/>
</dbReference>
<dbReference type="InterPro" id="IPR036097">
    <property type="entry name" value="HisK_dim/P_sf"/>
</dbReference>
<dbReference type="GO" id="GO:0000155">
    <property type="term" value="F:phosphorelay sensor kinase activity"/>
    <property type="evidence" value="ECO:0007669"/>
    <property type="project" value="InterPro"/>
</dbReference>
<dbReference type="AlphaFoldDB" id="A0A2D2LS62"/>
<dbReference type="InterPro" id="IPR003594">
    <property type="entry name" value="HATPase_dom"/>
</dbReference>
<keyword evidence="9" id="KW-0067">ATP-binding</keyword>
<name>A0A2D2LS62_FAUOS</name>
<evidence type="ECO:0000256" key="8">
    <source>
        <dbReference type="ARBA" id="ARBA00022777"/>
    </source>
</evidence>
<dbReference type="Pfam" id="PF00512">
    <property type="entry name" value="HisKA"/>
    <property type="match status" value="1"/>
</dbReference>
<comment type="subcellular location">
    <subcellularLocation>
        <location evidence="2">Cell membrane</location>
        <topology evidence="2">Multi-pass membrane protein</topology>
    </subcellularLocation>
</comment>
<feature type="transmembrane region" description="Helical" evidence="11">
    <location>
        <begin position="240"/>
        <end position="265"/>
    </location>
</feature>
<evidence type="ECO:0000259" key="13">
    <source>
        <dbReference type="PROSITE" id="PS50885"/>
    </source>
</evidence>
<evidence type="ECO:0000313" key="14">
    <source>
        <dbReference type="EMBL" id="ATR77869.1"/>
    </source>
</evidence>
<keyword evidence="5" id="KW-0597">Phosphoprotein</keyword>
<evidence type="ECO:0000256" key="9">
    <source>
        <dbReference type="ARBA" id="ARBA00022840"/>
    </source>
</evidence>
<feature type="transmembrane region" description="Helical" evidence="11">
    <location>
        <begin position="12"/>
        <end position="34"/>
    </location>
</feature>
<keyword evidence="11" id="KW-1133">Transmembrane helix</keyword>
<dbReference type="EC" id="2.7.13.3" evidence="3"/>
<dbReference type="SUPFAM" id="SSF55874">
    <property type="entry name" value="ATPase domain of HSP90 chaperone/DNA topoisomerase II/histidine kinase"/>
    <property type="match status" value="1"/>
</dbReference>
<evidence type="ECO:0000313" key="15">
    <source>
        <dbReference type="Proteomes" id="UP000229340"/>
    </source>
</evidence>
<dbReference type="InterPro" id="IPR005467">
    <property type="entry name" value="His_kinase_dom"/>
</dbReference>
<feature type="region of interest" description="Disordered" evidence="10">
    <location>
        <begin position="544"/>
        <end position="564"/>
    </location>
</feature>
<dbReference type="Proteomes" id="UP000229340">
    <property type="component" value="Chromosome"/>
</dbReference>
<organism evidence="14 15">
    <name type="scientific">Faucicola osloensis</name>
    <name type="common">Moraxella osloensis</name>
    <dbReference type="NCBI Taxonomy" id="34062"/>
    <lineage>
        <taxon>Bacteria</taxon>
        <taxon>Pseudomonadati</taxon>
        <taxon>Pseudomonadota</taxon>
        <taxon>Gammaproteobacteria</taxon>
        <taxon>Moraxellales</taxon>
        <taxon>Moraxellaceae</taxon>
        <taxon>Faucicola</taxon>
    </lineage>
</organism>
<feature type="domain" description="HAMP" evidence="13">
    <location>
        <begin position="266"/>
        <end position="318"/>
    </location>
</feature>
<dbReference type="PROSITE" id="PS50109">
    <property type="entry name" value="HIS_KIN"/>
    <property type="match status" value="1"/>
</dbReference>
<evidence type="ECO:0000256" key="1">
    <source>
        <dbReference type="ARBA" id="ARBA00000085"/>
    </source>
</evidence>
<dbReference type="PANTHER" id="PTHR44936">
    <property type="entry name" value="SENSOR PROTEIN CREC"/>
    <property type="match status" value="1"/>
</dbReference>
<dbReference type="InterPro" id="IPR003660">
    <property type="entry name" value="HAMP_dom"/>
</dbReference>
<dbReference type="Pfam" id="PF00672">
    <property type="entry name" value="HAMP"/>
    <property type="match status" value="1"/>
</dbReference>
<feature type="domain" description="Histidine kinase" evidence="12">
    <location>
        <begin position="326"/>
        <end position="539"/>
    </location>
</feature>
<proteinExistence type="predicted"/>
<evidence type="ECO:0000256" key="2">
    <source>
        <dbReference type="ARBA" id="ARBA00004651"/>
    </source>
</evidence>
<dbReference type="CDD" id="cd06225">
    <property type="entry name" value="HAMP"/>
    <property type="match status" value="1"/>
</dbReference>
<dbReference type="InterPro" id="IPR004358">
    <property type="entry name" value="Sig_transdc_His_kin-like_C"/>
</dbReference>
<dbReference type="GO" id="GO:0005524">
    <property type="term" value="F:ATP binding"/>
    <property type="evidence" value="ECO:0007669"/>
    <property type="project" value="UniProtKB-KW"/>
</dbReference>
<feature type="compositionally biased region" description="Basic and acidic residues" evidence="10">
    <location>
        <begin position="549"/>
        <end position="564"/>
    </location>
</feature>
<dbReference type="Gene3D" id="1.10.287.130">
    <property type="match status" value="1"/>
</dbReference>
<dbReference type="PRINTS" id="PR00344">
    <property type="entry name" value="BCTRLSENSOR"/>
</dbReference>
<evidence type="ECO:0000259" key="12">
    <source>
        <dbReference type="PROSITE" id="PS50109"/>
    </source>
</evidence>
<dbReference type="SMART" id="SM00304">
    <property type="entry name" value="HAMP"/>
    <property type="match status" value="1"/>
</dbReference>
<keyword evidence="8 14" id="KW-0418">Kinase</keyword>
<sequence length="564" mass="63996">MPLLSSLNQSIFLRIYAGLLFICLLVAFFAQLLITTINAERVQSYREDMASAAFYLIDSGLSRQVTAQERNFWLSDVSTLFDTKFNIEPISKADFRTSEINRLNKQQAVVRFNSDTNTADIYYKISGEDNVLHVSFNKLSEQQIKGVGVLLLDDLSHYRTLAEKQQRLQQIQKFFPFKLTLQSINKLQLDTDQKARLYRKDIVIMFRDNTSVENSSIRVLAPTELQDIVVDLGPIPLFNWFPLNLIISITLISMFLISLGVYALIFPLERKLQLIQSGITKVREGKLNTKVKVVGEDEIAHLAATFNSMTEHIRRLIESQRELTRAVSHELRTPVARIRFAVDMLADTDDYEDRMSQRDYIDQDIESLNGLIDEILTYAKLEEGSPKMDWEDVDLQELVSQIARETNALGKPVTVKVGNVQKGVFAQADRRYLHRVLQNLAGNATRYAESTIIISAGLEKNEAFISVEDDGQGIPEKDREKVFIPFARLDDSRTRASGGYGLGLSIVSRIAFWFNGRMSVDESPTLGGARFIMTWPKSQLASSIEADEITQKSSEKKYTDEQGS</sequence>
<dbReference type="Pfam" id="PF02518">
    <property type="entry name" value="HATPase_c"/>
    <property type="match status" value="1"/>
</dbReference>
<dbReference type="InterPro" id="IPR003661">
    <property type="entry name" value="HisK_dim/P_dom"/>
</dbReference>
<evidence type="ECO:0000256" key="4">
    <source>
        <dbReference type="ARBA" id="ARBA00022475"/>
    </source>
</evidence>
<reference evidence="15" key="1">
    <citation type="submission" date="2017-11" db="EMBL/GenBank/DDBJ databases">
        <title>Complete genome sequence of Moraxella osloensis NP7 isolated from human skin.</title>
        <authorList>
            <person name="Lee K."/>
            <person name="Lim J.Y."/>
            <person name="Hwang I."/>
        </authorList>
    </citation>
    <scope>NUCLEOTIDE SEQUENCE [LARGE SCALE GENOMIC DNA]</scope>
    <source>
        <strain evidence="15">NP7</strain>
    </source>
</reference>
<comment type="catalytic activity">
    <reaction evidence="1">
        <text>ATP + protein L-histidine = ADP + protein N-phospho-L-histidine.</text>
        <dbReference type="EC" id="2.7.13.3"/>
    </reaction>
</comment>
<dbReference type="RefSeq" id="WP_100269253.1">
    <property type="nucleotide sequence ID" value="NZ_CP024443.1"/>
</dbReference>
<dbReference type="SMART" id="SM00387">
    <property type="entry name" value="HATPase_c"/>
    <property type="match status" value="1"/>
</dbReference>
<evidence type="ECO:0000256" key="3">
    <source>
        <dbReference type="ARBA" id="ARBA00012438"/>
    </source>
</evidence>
<keyword evidence="7" id="KW-0547">Nucleotide-binding</keyword>
<dbReference type="InterPro" id="IPR050980">
    <property type="entry name" value="2C_sensor_his_kinase"/>
</dbReference>
<dbReference type="Gene3D" id="3.30.565.10">
    <property type="entry name" value="Histidine kinase-like ATPase, C-terminal domain"/>
    <property type="match status" value="1"/>
</dbReference>
<keyword evidence="11" id="KW-0472">Membrane</keyword>
<keyword evidence="11" id="KW-0812">Transmembrane</keyword>
<dbReference type="CDD" id="cd00082">
    <property type="entry name" value="HisKA"/>
    <property type="match status" value="1"/>
</dbReference>
<keyword evidence="4" id="KW-1003">Cell membrane</keyword>
<evidence type="ECO:0000256" key="5">
    <source>
        <dbReference type="ARBA" id="ARBA00022553"/>
    </source>
</evidence>
<evidence type="ECO:0000256" key="7">
    <source>
        <dbReference type="ARBA" id="ARBA00022741"/>
    </source>
</evidence>